<dbReference type="Gene3D" id="3.40.50.300">
    <property type="entry name" value="P-loop containing nucleotide triphosphate hydrolases"/>
    <property type="match status" value="1"/>
</dbReference>
<dbReference type="AlphaFoldDB" id="A0A858RM41"/>
<protein>
    <submittedName>
        <fullName evidence="1">Sulfotransferase</fullName>
    </submittedName>
</protein>
<keyword evidence="1" id="KW-0808">Transferase</keyword>
<dbReference type="Proteomes" id="UP000501812">
    <property type="component" value="Chromosome"/>
</dbReference>
<dbReference type="SUPFAM" id="SSF52540">
    <property type="entry name" value="P-loop containing nucleoside triphosphate hydrolases"/>
    <property type="match status" value="1"/>
</dbReference>
<dbReference type="InterPro" id="IPR027417">
    <property type="entry name" value="P-loop_NTPase"/>
</dbReference>
<reference evidence="1 2" key="1">
    <citation type="submission" date="2020-04" db="EMBL/GenBank/DDBJ databases">
        <title>Luteolibacter sp. G-1-1-1 isolated from soil.</title>
        <authorList>
            <person name="Dahal R.H."/>
        </authorList>
    </citation>
    <scope>NUCLEOTIDE SEQUENCE [LARGE SCALE GENOMIC DNA]</scope>
    <source>
        <strain evidence="1 2">G-1-1-1</strain>
    </source>
</reference>
<gene>
    <name evidence="1" type="ORF">HHL09_18425</name>
</gene>
<proteinExistence type="predicted"/>
<accession>A0A858RM41</accession>
<dbReference type="KEGG" id="luo:HHL09_18425"/>
<dbReference type="EMBL" id="CP051774">
    <property type="protein sequence ID" value="QJE97671.1"/>
    <property type="molecule type" value="Genomic_DNA"/>
</dbReference>
<dbReference type="RefSeq" id="WP_169456097.1">
    <property type="nucleotide sequence ID" value="NZ_CP051774.1"/>
</dbReference>
<keyword evidence="2" id="KW-1185">Reference proteome</keyword>
<evidence type="ECO:0000313" key="1">
    <source>
        <dbReference type="EMBL" id="QJE97671.1"/>
    </source>
</evidence>
<organism evidence="1 2">
    <name type="scientific">Luteolibacter luteus</name>
    <dbReference type="NCBI Taxonomy" id="2728835"/>
    <lineage>
        <taxon>Bacteria</taxon>
        <taxon>Pseudomonadati</taxon>
        <taxon>Verrucomicrobiota</taxon>
        <taxon>Verrucomicrobiia</taxon>
        <taxon>Verrucomicrobiales</taxon>
        <taxon>Verrucomicrobiaceae</taxon>
        <taxon>Luteolibacter</taxon>
    </lineage>
</organism>
<sequence length="324" mass="36758">MPDTQIVFLLSMPRAGSTLLQRLLMGSGVCKSVGEPSFLLRFLGEGDPILRAATYSEALVETAIQDLRKSWSGFDAAYRKGVHDLSVPIYNGLADGFPYFIDKTPRYSLIAEELVELFPEAKFIVLWRHPLAVANSMSTTFRDGYWEPHSFELDLCYGMDQLRSICEKHASRVHQVKYEDLAADPAGELAKLGAYLGIPNLADVADKELKKGNDGQLGDPTGVKKYSKVSPDSIAEWEKGIRNWYREAWVKKYFTGERAEFFRSMGYDLPKNMREGKVPFGLIDGIKDWLYSSRVINRRVLRPLGSKRRMRKAAAKRGYHVVYR</sequence>
<dbReference type="GO" id="GO:0016740">
    <property type="term" value="F:transferase activity"/>
    <property type="evidence" value="ECO:0007669"/>
    <property type="project" value="UniProtKB-KW"/>
</dbReference>
<dbReference type="Pfam" id="PF13469">
    <property type="entry name" value="Sulfotransfer_3"/>
    <property type="match status" value="1"/>
</dbReference>
<name>A0A858RM41_9BACT</name>
<evidence type="ECO:0000313" key="2">
    <source>
        <dbReference type="Proteomes" id="UP000501812"/>
    </source>
</evidence>